<gene>
    <name evidence="9" type="ORF">EDC57_1735</name>
</gene>
<dbReference type="InterPro" id="IPR029014">
    <property type="entry name" value="NiFe-Hase_large"/>
</dbReference>
<evidence type="ECO:0000313" key="10">
    <source>
        <dbReference type="Proteomes" id="UP000276634"/>
    </source>
</evidence>
<protein>
    <submittedName>
        <fullName evidence="9">Hydrogenase large subunit</fullName>
    </submittedName>
</protein>
<keyword evidence="6" id="KW-0560">Oxidoreductase</keyword>
<sequence>MTRLIVGPFNRVEGDLEVRLEVAEGVVRSARVSSPLYRGFERILLGREPLDALAITPRVCGICSVAQSMAAVTALQALAGIEPPPNGLHAANLVLAAENLADHLTHFYLFFMPDLARPVYRDRPWHGSVAARFRAAGGSARPPMLAARARLLHVVGLLAGRWPHTLAFQPGGSTRAVGAAERLRLLEILAEVRAFLEAELFGAPLEAVEALDGVAALRARLAAEGPERCDLLRLLAAAEDLGLDGLGRIRLPLMSYGAYPGTDGPLFPAGLLRDGRPEALDPDAITEDHSHAWLRRGAAPLPPAEGTTEPDPEAPGGYTWCKAPRLAGSPVEVGAIARQALAGHPLALDLVREGTHVLARVLGRLLECARLVPAMERWAQALEPEAPFIAPAPSVPDGRAAGLVEAARGGLGHWIEVAGGRIRNYQIVAPTTWNFSPRDAAGVPGPLEQALVGAPVRPGETDPVAVQHVVRSFDPCMVCTVH</sequence>
<feature type="binding site" evidence="7">
    <location>
        <position position="479"/>
    </location>
    <ligand>
        <name>Fe cation</name>
        <dbReference type="ChEBI" id="CHEBI:24875"/>
    </ligand>
</feature>
<feature type="binding site" evidence="7">
    <location>
        <position position="63"/>
    </location>
    <ligand>
        <name>Ni(2+)</name>
        <dbReference type="ChEBI" id="CHEBI:49786"/>
    </ligand>
</feature>
<evidence type="ECO:0000256" key="8">
    <source>
        <dbReference type="SAM" id="MobiDB-lite"/>
    </source>
</evidence>
<comment type="cofactor">
    <cofactor evidence="7">
        <name>Fe cation</name>
        <dbReference type="ChEBI" id="CHEBI:24875"/>
    </cofactor>
</comment>
<keyword evidence="7" id="KW-0460">Magnesium</keyword>
<evidence type="ECO:0000256" key="6">
    <source>
        <dbReference type="ARBA" id="ARBA00023002"/>
    </source>
</evidence>
<dbReference type="GO" id="GO:0016151">
    <property type="term" value="F:nickel cation binding"/>
    <property type="evidence" value="ECO:0007669"/>
    <property type="project" value="InterPro"/>
</dbReference>
<evidence type="ECO:0000256" key="7">
    <source>
        <dbReference type="PIRSR" id="PIRSR601501-1"/>
    </source>
</evidence>
<evidence type="ECO:0000313" key="9">
    <source>
        <dbReference type="EMBL" id="ROR32533.1"/>
    </source>
</evidence>
<comment type="similarity">
    <text evidence="3">Belongs to the [NiFe]/[NiFeSe] hydrogenase large subunit family.</text>
</comment>
<comment type="subcellular location">
    <subcellularLocation>
        <location evidence="2">Cell envelope</location>
    </subcellularLocation>
</comment>
<dbReference type="PANTHER" id="PTHR42958">
    <property type="entry name" value="HYDROGENASE-2 LARGE CHAIN"/>
    <property type="match status" value="1"/>
</dbReference>
<evidence type="ECO:0000256" key="4">
    <source>
        <dbReference type="ARBA" id="ARBA00022596"/>
    </source>
</evidence>
<proteinExistence type="inferred from homology"/>
<feature type="region of interest" description="Disordered" evidence="8">
    <location>
        <begin position="298"/>
        <end position="318"/>
    </location>
</feature>
<dbReference type="InterPro" id="IPR018194">
    <property type="entry name" value="Ni-dep_hyd_lsu_Ni_BS"/>
</dbReference>
<dbReference type="Gene3D" id="1.10.645.10">
    <property type="entry name" value="Cytochrome-c3 Hydrogenase, chain B"/>
    <property type="match status" value="1"/>
</dbReference>
<dbReference type="Pfam" id="PF00374">
    <property type="entry name" value="NiFeSe_Hases"/>
    <property type="match status" value="2"/>
</dbReference>
<dbReference type="PANTHER" id="PTHR42958:SF4">
    <property type="entry name" value="HYDROGENASE EXPRESSION_FORMATION PROTEIN HUPK"/>
    <property type="match status" value="1"/>
</dbReference>
<dbReference type="GO" id="GO:0008901">
    <property type="term" value="F:ferredoxin hydrogenase activity"/>
    <property type="evidence" value="ECO:0007669"/>
    <property type="project" value="InterPro"/>
</dbReference>
<name>A0A3N1Y123_9GAMM</name>
<feature type="binding site" evidence="7">
    <location>
        <position position="63"/>
    </location>
    <ligand>
        <name>Fe cation</name>
        <dbReference type="ChEBI" id="CHEBI:24875"/>
    </ligand>
</feature>
<dbReference type="RefSeq" id="WP_123401459.1">
    <property type="nucleotide sequence ID" value="NZ_RJVI01000002.1"/>
</dbReference>
<dbReference type="EMBL" id="RJVI01000002">
    <property type="protein sequence ID" value="ROR32533.1"/>
    <property type="molecule type" value="Genomic_DNA"/>
</dbReference>
<keyword evidence="5 7" id="KW-0479">Metal-binding</keyword>
<evidence type="ECO:0000256" key="5">
    <source>
        <dbReference type="ARBA" id="ARBA00022723"/>
    </source>
</evidence>
<feature type="binding site" evidence="7">
    <location>
        <position position="482"/>
    </location>
    <ligand>
        <name>Mg(2+)</name>
        <dbReference type="ChEBI" id="CHEBI:18420"/>
    </ligand>
</feature>
<dbReference type="GO" id="GO:0030313">
    <property type="term" value="C:cell envelope"/>
    <property type="evidence" value="ECO:0007669"/>
    <property type="project" value="UniProtKB-SubCell"/>
</dbReference>
<reference evidence="9 10" key="1">
    <citation type="submission" date="2018-11" db="EMBL/GenBank/DDBJ databases">
        <title>Genomic Encyclopedia of Type Strains, Phase IV (KMG-IV): sequencing the most valuable type-strain genomes for metagenomic binning, comparative biology and taxonomic classification.</title>
        <authorList>
            <person name="Goeker M."/>
        </authorList>
    </citation>
    <scope>NUCLEOTIDE SEQUENCE [LARGE SCALE GENOMIC DNA]</scope>
    <source>
        <strain evidence="9 10">DSM 100275</strain>
    </source>
</reference>
<dbReference type="OrthoDB" id="9761717at2"/>
<comment type="cofactor">
    <cofactor evidence="1 7">
        <name>Ni(2+)</name>
        <dbReference type="ChEBI" id="CHEBI:49786"/>
    </cofactor>
</comment>
<keyword evidence="10" id="KW-1185">Reference proteome</keyword>
<accession>A0A3N1Y123</accession>
<feature type="binding site" evidence="7">
    <location>
        <position position="476"/>
    </location>
    <ligand>
        <name>Ni(2+)</name>
        <dbReference type="ChEBI" id="CHEBI:49786"/>
    </ligand>
</feature>
<dbReference type="PROSITE" id="PS00507">
    <property type="entry name" value="NI_HGENASE_L_1"/>
    <property type="match status" value="1"/>
</dbReference>
<dbReference type="InterPro" id="IPR050867">
    <property type="entry name" value="NiFe/NiFeSe_hydrgnase_LSU"/>
</dbReference>
<evidence type="ECO:0000256" key="1">
    <source>
        <dbReference type="ARBA" id="ARBA00001967"/>
    </source>
</evidence>
<dbReference type="InterPro" id="IPR001501">
    <property type="entry name" value="Ni-dep_hyd_lsu"/>
</dbReference>
<feature type="binding site" evidence="7">
    <location>
        <position position="60"/>
    </location>
    <ligand>
        <name>Ni(2+)</name>
        <dbReference type="ChEBI" id="CHEBI:49786"/>
    </ligand>
</feature>
<dbReference type="Proteomes" id="UP000276634">
    <property type="component" value="Unassembled WGS sequence"/>
</dbReference>
<keyword evidence="7" id="KW-0408">Iron</keyword>
<evidence type="ECO:0000256" key="3">
    <source>
        <dbReference type="ARBA" id="ARBA00009292"/>
    </source>
</evidence>
<organism evidence="9 10">
    <name type="scientific">Inmirania thermothiophila</name>
    <dbReference type="NCBI Taxonomy" id="1750597"/>
    <lineage>
        <taxon>Bacteria</taxon>
        <taxon>Pseudomonadati</taxon>
        <taxon>Pseudomonadota</taxon>
        <taxon>Gammaproteobacteria</taxon>
        <taxon>Chromatiales</taxon>
        <taxon>Ectothiorhodospiraceae</taxon>
        <taxon>Inmirania</taxon>
    </lineage>
</organism>
<comment type="caution">
    <text evidence="9">The sequence shown here is derived from an EMBL/GenBank/DDBJ whole genome shotgun (WGS) entry which is preliminary data.</text>
</comment>
<feature type="binding site" evidence="7">
    <location>
        <position position="41"/>
    </location>
    <ligand>
        <name>Mg(2+)</name>
        <dbReference type="ChEBI" id="CHEBI:18420"/>
    </ligand>
</feature>
<feature type="binding site" evidence="7">
    <location>
        <position position="427"/>
    </location>
    <ligand>
        <name>Mg(2+)</name>
        <dbReference type="ChEBI" id="CHEBI:18420"/>
    </ligand>
</feature>
<dbReference type="AlphaFoldDB" id="A0A3N1Y123"/>
<keyword evidence="4 7" id="KW-0533">Nickel</keyword>
<evidence type="ECO:0000256" key="2">
    <source>
        <dbReference type="ARBA" id="ARBA00004196"/>
    </source>
</evidence>
<dbReference type="SUPFAM" id="SSF56762">
    <property type="entry name" value="HydB/Nqo4-like"/>
    <property type="match status" value="1"/>
</dbReference>